<dbReference type="RefSeq" id="WP_043557948.1">
    <property type="nucleotide sequence ID" value="NZ_CBLY010000002.1"/>
</dbReference>
<keyword evidence="1" id="KW-0812">Transmembrane</keyword>
<evidence type="ECO:0000256" key="1">
    <source>
        <dbReference type="SAM" id="Phobius"/>
    </source>
</evidence>
<organism evidence="2 3">
    <name type="scientific">Parasaccharibacter apium</name>
    <dbReference type="NCBI Taxonomy" id="1510841"/>
    <lineage>
        <taxon>Bacteria</taxon>
        <taxon>Pseudomonadati</taxon>
        <taxon>Pseudomonadota</taxon>
        <taxon>Alphaproteobacteria</taxon>
        <taxon>Acetobacterales</taxon>
        <taxon>Acetobacteraceae</taxon>
        <taxon>Parasaccharibacter</taxon>
    </lineage>
</organism>
<protein>
    <recommendedName>
        <fullName evidence="4">Lipoprotein</fullName>
    </recommendedName>
</protein>
<proteinExistence type="predicted"/>
<dbReference type="AlphaFoldDB" id="A0A7U7G4B2"/>
<gene>
    <name evidence="2" type="ORF">SACS_0154</name>
</gene>
<reference evidence="2 3" key="2">
    <citation type="journal article" date="2014" name="PLoS ONE">
        <title>Evolution of mitochondria reconstructed from the energy metabolism of living bacteria.</title>
        <authorList>
            <person name="Degli Esposti M."/>
            <person name="Chouaia B."/>
            <person name="Comandatore F."/>
            <person name="Crotti E."/>
            <person name="Sassera D."/>
            <person name="Lievens P.M."/>
            <person name="Daffonchio D."/>
            <person name="Bandi C."/>
        </authorList>
    </citation>
    <scope>NUCLEOTIDE SEQUENCE [LARGE SCALE GENOMIC DNA]</scope>
    <source>
        <strain evidence="3">AM169</strain>
    </source>
</reference>
<evidence type="ECO:0008006" key="4">
    <source>
        <dbReference type="Google" id="ProtNLM"/>
    </source>
</evidence>
<reference evidence="2 3" key="1">
    <citation type="journal article" date="2014" name="Genome Biol. Evol.">
        <title>Acetic acid bacteria genomes reveal functional traits for adaptation to life in insect guts.</title>
        <authorList>
            <person name="Chouaia B."/>
            <person name="Gaiarsa S."/>
            <person name="Crotti E."/>
            <person name="Comandatore F."/>
            <person name="Degli Esposti M."/>
            <person name="Ricci I."/>
            <person name="Alma A."/>
            <person name="Favia G."/>
            <person name="Bandi C."/>
            <person name="Daffonchio D."/>
        </authorList>
    </citation>
    <scope>NUCLEOTIDE SEQUENCE [LARGE SCALE GENOMIC DNA]</scope>
    <source>
        <strain evidence="3">AM169</strain>
    </source>
</reference>
<comment type="caution">
    <text evidence="2">The sequence shown here is derived from an EMBL/GenBank/DDBJ whole genome shotgun (WGS) entry which is preliminary data.</text>
</comment>
<evidence type="ECO:0000313" key="3">
    <source>
        <dbReference type="Proteomes" id="UP000027590"/>
    </source>
</evidence>
<feature type="transmembrane region" description="Helical" evidence="1">
    <location>
        <begin position="12"/>
        <end position="31"/>
    </location>
</feature>
<sequence>MERDVNGAGKHRAWLVLGAVMLLGGCTVPALQRPKVLDSMVGQSTVELLRRFGVPARTYDVQGHNFLSYIETQTQVSPGYSSWDWGWGGGYGYGYGGGWGGINIPPSYYSATCQTTFEVVGDKVVGWKLYGGGC</sequence>
<accession>A0A7U7G4B2</accession>
<dbReference type="EMBL" id="CBLY010000002">
    <property type="protein sequence ID" value="CDG32892.1"/>
    <property type="molecule type" value="Genomic_DNA"/>
</dbReference>
<evidence type="ECO:0000313" key="2">
    <source>
        <dbReference type="EMBL" id="CDG32892.1"/>
    </source>
</evidence>
<keyword evidence="1" id="KW-1133">Transmembrane helix</keyword>
<name>A0A7U7G4B2_9PROT</name>
<keyword evidence="1" id="KW-0472">Membrane</keyword>
<dbReference type="PROSITE" id="PS51257">
    <property type="entry name" value="PROKAR_LIPOPROTEIN"/>
    <property type="match status" value="1"/>
</dbReference>
<dbReference type="Proteomes" id="UP000027590">
    <property type="component" value="Unassembled WGS sequence"/>
</dbReference>